<dbReference type="Proteomes" id="UP000261948">
    <property type="component" value="Unassembled WGS sequence"/>
</dbReference>
<evidence type="ECO:0008006" key="3">
    <source>
        <dbReference type="Google" id="ProtNLM"/>
    </source>
</evidence>
<dbReference type="AlphaFoldDB" id="A0A373F820"/>
<name>A0A373F820_COMTE</name>
<comment type="caution">
    <text evidence="1">The sequence shown here is derived from an EMBL/GenBank/DDBJ whole genome shotgun (WGS) entry which is preliminary data.</text>
</comment>
<evidence type="ECO:0000313" key="1">
    <source>
        <dbReference type="EMBL" id="RGE40087.1"/>
    </source>
</evidence>
<reference evidence="1 2" key="1">
    <citation type="submission" date="2018-08" db="EMBL/GenBank/DDBJ databases">
        <title>Comamonas testosteroni strain SWCO2.</title>
        <authorList>
            <person name="Jiang N."/>
            <person name="Zhang X.Z."/>
        </authorList>
    </citation>
    <scope>NUCLEOTIDE SEQUENCE [LARGE SCALE GENOMIC DNA]</scope>
    <source>
        <strain evidence="1 2">SWCO2</strain>
    </source>
</reference>
<sequence length="61" mass="6881">MVTIDGETVGYLSRQNARSYRKQLKQMGHERIICKCDAMIVGGWHRSASDQGKFGVKLDLP</sequence>
<evidence type="ECO:0000313" key="2">
    <source>
        <dbReference type="Proteomes" id="UP000261948"/>
    </source>
</evidence>
<protein>
    <recommendedName>
        <fullName evidence="3">HIRAN domain-containing protein</fullName>
    </recommendedName>
</protein>
<gene>
    <name evidence="1" type="ORF">DZC30_20910</name>
</gene>
<organism evidence="1 2">
    <name type="scientific">Comamonas testosteroni</name>
    <name type="common">Pseudomonas testosteroni</name>
    <dbReference type="NCBI Taxonomy" id="285"/>
    <lineage>
        <taxon>Bacteria</taxon>
        <taxon>Pseudomonadati</taxon>
        <taxon>Pseudomonadota</taxon>
        <taxon>Betaproteobacteria</taxon>
        <taxon>Burkholderiales</taxon>
        <taxon>Comamonadaceae</taxon>
        <taxon>Comamonas</taxon>
    </lineage>
</organism>
<proteinExistence type="predicted"/>
<accession>A0A373F820</accession>
<dbReference type="EMBL" id="QURR01000041">
    <property type="protein sequence ID" value="RGE40087.1"/>
    <property type="molecule type" value="Genomic_DNA"/>
</dbReference>
<keyword evidence="2" id="KW-1185">Reference proteome</keyword>